<evidence type="ECO:0000256" key="9">
    <source>
        <dbReference type="ARBA" id="ARBA00022833"/>
    </source>
</evidence>
<evidence type="ECO:0000313" key="16">
    <source>
        <dbReference type="Proteomes" id="UP001648503"/>
    </source>
</evidence>
<keyword evidence="5 12" id="KW-0645">Protease</keyword>
<name>A0ABQ8F9M5_9FUNG</name>
<keyword evidence="11 12" id="KW-0865">Zymogen</keyword>
<gene>
    <name evidence="15" type="ORF">BASA50_006505</name>
</gene>
<organism evidence="15 16">
    <name type="scientific">Batrachochytrium salamandrivorans</name>
    <dbReference type="NCBI Taxonomy" id="1357716"/>
    <lineage>
        <taxon>Eukaryota</taxon>
        <taxon>Fungi</taxon>
        <taxon>Fungi incertae sedis</taxon>
        <taxon>Chytridiomycota</taxon>
        <taxon>Chytridiomycota incertae sedis</taxon>
        <taxon>Chytridiomycetes</taxon>
        <taxon>Rhizophydiales</taxon>
        <taxon>Rhizophydiales incertae sedis</taxon>
        <taxon>Batrachochytrium</taxon>
    </lineage>
</organism>
<sequence length="596" mass="65086">MFGPALTLILALVSFTVIALPTVNNVYKRAVASLGPSSTKLPFHFPESVYEHTPYSGAAPSPSSEKDDAKTAIDYICKKLDLGESDFKVSNSFTDSAGVTHVYGVHMINDIRVANHKAAAHAKNGQVTYFSSSFGTDQHFSKSELVVSEAKATVDFEKASDTASTQLGIPVYSKFEHTFEYVEQPDGKIVYAYKFQLRNNPTTKWVEVWCDATTGRVIQAINFAKKASYRAIPLPRRDATEGFAVVTKPEFKRSSPNGWTDGKATDGNNIITRNPRGDTTRSIRNGVFKTKFDSKEDPGTVANVAAAAVNLFYLTNVMHDISYQYGFTESAGNFQKDNFGKGGQGSDPVIINVLNNFSVDGAEFFTPPDGQPGEMSLYRFTTATPNRSPGFDSTIVIHEYAHGISNRLTGGPAAASCLDRDDAAGMDEGWSDIIAMIVLAKSSDTATTQIPIGAYSENNPAGFRLHPYTTDMQVNPLTYGDLQTRDEVHVMGEVWASMLWEVYWNLVFKHGFSTNLYDASQSEGNIVAMKIIIGGMMIHSCNPTFLGARDAIITADFNNYKGANKCEIFKGFAKRGFGLGATSTRTNDFSVPPECQ</sequence>
<evidence type="ECO:0000256" key="6">
    <source>
        <dbReference type="ARBA" id="ARBA00022723"/>
    </source>
</evidence>
<evidence type="ECO:0000256" key="10">
    <source>
        <dbReference type="ARBA" id="ARBA00023049"/>
    </source>
</evidence>
<dbReference type="PANTHER" id="PTHR33478:SF1">
    <property type="entry name" value="EXTRACELLULAR METALLOPROTEINASE MEP"/>
    <property type="match status" value="1"/>
</dbReference>
<evidence type="ECO:0000256" key="5">
    <source>
        <dbReference type="ARBA" id="ARBA00022670"/>
    </source>
</evidence>
<comment type="similarity">
    <text evidence="3 12">Belongs to the peptidase M36 family.</text>
</comment>
<keyword evidence="7 12" id="KW-0732">Signal</keyword>
<dbReference type="InterPro" id="IPR027268">
    <property type="entry name" value="Peptidase_M4/M1_CTD_sf"/>
</dbReference>
<keyword evidence="6 12" id="KW-0479">Metal-binding</keyword>
<dbReference type="EC" id="3.4.24.-" evidence="12"/>
<evidence type="ECO:0000256" key="12">
    <source>
        <dbReference type="RuleBase" id="RU364017"/>
    </source>
</evidence>
<dbReference type="Proteomes" id="UP001648503">
    <property type="component" value="Unassembled WGS sequence"/>
</dbReference>
<evidence type="ECO:0000256" key="11">
    <source>
        <dbReference type="ARBA" id="ARBA00023145"/>
    </source>
</evidence>
<feature type="signal peptide" evidence="12">
    <location>
        <begin position="1"/>
        <end position="19"/>
    </location>
</feature>
<accession>A0ABQ8F9M5</accession>
<evidence type="ECO:0000256" key="1">
    <source>
        <dbReference type="ARBA" id="ARBA00001947"/>
    </source>
</evidence>
<evidence type="ECO:0000256" key="3">
    <source>
        <dbReference type="ARBA" id="ARBA00006006"/>
    </source>
</evidence>
<evidence type="ECO:0000256" key="13">
    <source>
        <dbReference type="SAM" id="MobiDB-lite"/>
    </source>
</evidence>
<dbReference type="Gene3D" id="1.10.390.10">
    <property type="entry name" value="Neutral Protease Domain 2"/>
    <property type="match status" value="1"/>
</dbReference>
<dbReference type="CDD" id="cd09596">
    <property type="entry name" value="M36"/>
    <property type="match status" value="1"/>
</dbReference>
<dbReference type="SUPFAM" id="SSF55486">
    <property type="entry name" value="Metalloproteases ('zincins'), catalytic domain"/>
    <property type="match status" value="1"/>
</dbReference>
<comment type="subcellular location">
    <subcellularLocation>
        <location evidence="2 12">Secreted</location>
    </subcellularLocation>
</comment>
<dbReference type="Gene3D" id="3.10.170.10">
    <property type="match status" value="1"/>
</dbReference>
<evidence type="ECO:0000256" key="7">
    <source>
        <dbReference type="ARBA" id="ARBA00022729"/>
    </source>
</evidence>
<evidence type="ECO:0000256" key="2">
    <source>
        <dbReference type="ARBA" id="ARBA00004613"/>
    </source>
</evidence>
<keyword evidence="10 12" id="KW-0482">Metalloprotease</keyword>
<dbReference type="PANTHER" id="PTHR33478">
    <property type="entry name" value="EXTRACELLULAR METALLOPROTEINASE MEP"/>
    <property type="match status" value="1"/>
</dbReference>
<comment type="caution">
    <text evidence="15">The sequence shown here is derived from an EMBL/GenBank/DDBJ whole genome shotgun (WGS) entry which is preliminary data.</text>
</comment>
<dbReference type="PRINTS" id="PR00999">
    <property type="entry name" value="FUNGALYSIN"/>
</dbReference>
<reference evidence="15 16" key="1">
    <citation type="submission" date="2021-02" db="EMBL/GenBank/DDBJ databases">
        <title>Variation within the Batrachochytrium salamandrivorans European outbreak.</title>
        <authorList>
            <person name="Kelly M."/>
            <person name="Pasmans F."/>
            <person name="Shea T.P."/>
            <person name="Munoz J.F."/>
            <person name="Carranza S."/>
            <person name="Cuomo C.A."/>
            <person name="Martel A."/>
        </authorList>
    </citation>
    <scope>NUCLEOTIDE SEQUENCE [LARGE SCALE GENOMIC DNA]</scope>
    <source>
        <strain evidence="15 16">AMFP18/2</strain>
    </source>
</reference>
<feature type="chain" id="PRO_5044953715" description="Extracellular metalloproteinase" evidence="12">
    <location>
        <begin position="20"/>
        <end position="596"/>
    </location>
</feature>
<dbReference type="Pfam" id="PF07504">
    <property type="entry name" value="FTP"/>
    <property type="match status" value="1"/>
</dbReference>
<comment type="cofactor">
    <cofactor evidence="1 12">
        <name>Zn(2+)</name>
        <dbReference type="ChEBI" id="CHEBI:29105"/>
    </cofactor>
</comment>
<keyword evidence="4 12" id="KW-0964">Secreted</keyword>
<protein>
    <recommendedName>
        <fullName evidence="12">Extracellular metalloproteinase</fullName>
        <ecNumber evidence="12">3.4.24.-</ecNumber>
    </recommendedName>
    <alternativeName>
        <fullName evidence="12">Fungalysin</fullName>
    </alternativeName>
</protein>
<keyword evidence="9 12" id="KW-0862">Zinc</keyword>
<feature type="region of interest" description="Disordered" evidence="13">
    <location>
        <begin position="254"/>
        <end position="282"/>
    </location>
</feature>
<evidence type="ECO:0000259" key="14">
    <source>
        <dbReference type="Pfam" id="PF07504"/>
    </source>
</evidence>
<dbReference type="InterPro" id="IPR050371">
    <property type="entry name" value="Fungal_virulence_M36"/>
</dbReference>
<dbReference type="InterPro" id="IPR001842">
    <property type="entry name" value="Peptidase_M36"/>
</dbReference>
<proteinExistence type="inferred from homology"/>
<dbReference type="EMBL" id="JAFCIX010000332">
    <property type="protein sequence ID" value="KAH6594555.1"/>
    <property type="molecule type" value="Genomic_DNA"/>
</dbReference>
<evidence type="ECO:0000256" key="8">
    <source>
        <dbReference type="ARBA" id="ARBA00022801"/>
    </source>
</evidence>
<evidence type="ECO:0000313" key="15">
    <source>
        <dbReference type="EMBL" id="KAH6594555.1"/>
    </source>
</evidence>
<dbReference type="InterPro" id="IPR011096">
    <property type="entry name" value="FTP_domain"/>
</dbReference>
<keyword evidence="8 12" id="KW-0378">Hydrolase</keyword>
<keyword evidence="16" id="KW-1185">Reference proteome</keyword>
<dbReference type="Pfam" id="PF02128">
    <property type="entry name" value="Peptidase_M36"/>
    <property type="match status" value="1"/>
</dbReference>
<evidence type="ECO:0000256" key="4">
    <source>
        <dbReference type="ARBA" id="ARBA00022525"/>
    </source>
</evidence>
<feature type="domain" description="FTP" evidence="14">
    <location>
        <begin position="86"/>
        <end position="134"/>
    </location>
</feature>